<dbReference type="EMBL" id="JADXDR010000105">
    <property type="protein sequence ID" value="KAI7839224.1"/>
    <property type="molecule type" value="Genomic_DNA"/>
</dbReference>
<evidence type="ECO:0000313" key="2">
    <source>
        <dbReference type="EMBL" id="KAI7839224.1"/>
    </source>
</evidence>
<dbReference type="AlphaFoldDB" id="A0AAD5H0A6"/>
<reference evidence="2" key="1">
    <citation type="submission" date="2020-11" db="EMBL/GenBank/DDBJ databases">
        <title>Chlorella ohadii genome sequencing and assembly.</title>
        <authorList>
            <person name="Murik O."/>
            <person name="Treves H."/>
            <person name="Kedem I."/>
            <person name="Shotland Y."/>
            <person name="Kaplan A."/>
        </authorList>
    </citation>
    <scope>NUCLEOTIDE SEQUENCE</scope>
    <source>
        <strain evidence="2">1</strain>
    </source>
</reference>
<dbReference type="PROSITE" id="PS51257">
    <property type="entry name" value="PROKAR_LIPOPROTEIN"/>
    <property type="match status" value="1"/>
</dbReference>
<feature type="compositionally biased region" description="Basic and acidic residues" evidence="1">
    <location>
        <begin position="339"/>
        <end position="354"/>
    </location>
</feature>
<dbReference type="Proteomes" id="UP001205105">
    <property type="component" value="Unassembled WGS sequence"/>
</dbReference>
<proteinExistence type="predicted"/>
<feature type="compositionally biased region" description="Polar residues" evidence="1">
    <location>
        <begin position="113"/>
        <end position="122"/>
    </location>
</feature>
<name>A0AAD5H0A6_9CHLO</name>
<protein>
    <submittedName>
        <fullName evidence="2">Uncharacterized protein</fullName>
    </submittedName>
</protein>
<keyword evidence="3" id="KW-1185">Reference proteome</keyword>
<gene>
    <name evidence="2" type="ORF">COHA_007037</name>
</gene>
<accession>A0AAD5H0A6</accession>
<feature type="region of interest" description="Disordered" evidence="1">
    <location>
        <begin position="110"/>
        <end position="157"/>
    </location>
</feature>
<evidence type="ECO:0000256" key="1">
    <source>
        <dbReference type="SAM" id="MobiDB-lite"/>
    </source>
</evidence>
<comment type="caution">
    <text evidence="2">The sequence shown here is derived from an EMBL/GenBank/DDBJ whole genome shotgun (WGS) entry which is preliminary data.</text>
</comment>
<feature type="region of interest" description="Disordered" evidence="1">
    <location>
        <begin position="321"/>
        <end position="389"/>
    </location>
</feature>
<feature type="compositionally biased region" description="Low complexity" evidence="1">
    <location>
        <begin position="123"/>
        <end position="132"/>
    </location>
</feature>
<feature type="compositionally biased region" description="Polar residues" evidence="1">
    <location>
        <begin position="148"/>
        <end position="157"/>
    </location>
</feature>
<feature type="compositionally biased region" description="Low complexity" evidence="1">
    <location>
        <begin position="368"/>
        <end position="389"/>
    </location>
</feature>
<sequence length="389" mass="38617">MDPQREQQLAQAAQQLAGAVYHFLQQAAAACNHLNTALFAAQATAPLPVHLPLIPVPPAALPLPDIFSTPVKQSAPKSVSFPHLDSSPLGWSPMALFQASLQQHTLPFGGLTPTANGPTRSTARAGAGAARRGGQHSPPKQPPPLFGSAQQAQQAGTLQHWKSEVSGNMAALSPLPNGMGGGLPAAAADPISPRAAALMAACQEAEHAPPARLVRLTSNLSSAAEAVAGDAPGPSGQQLAKQRSDLAELARMAEEESRAAAAAAAAAAAGAVAAAAAADVGAAADGAQGVAPSATPTAVAAAEGGASGQAPAIAAAGAWEPAGAEAVQQQPPQGGQEATAKRPAEDGRLDEQTAAKRQRSSSNRDGLVAEAAEQAVAQPVEQEAAGVPA</sequence>
<evidence type="ECO:0000313" key="3">
    <source>
        <dbReference type="Proteomes" id="UP001205105"/>
    </source>
</evidence>
<organism evidence="2 3">
    <name type="scientific">Chlorella ohadii</name>
    <dbReference type="NCBI Taxonomy" id="2649997"/>
    <lineage>
        <taxon>Eukaryota</taxon>
        <taxon>Viridiplantae</taxon>
        <taxon>Chlorophyta</taxon>
        <taxon>core chlorophytes</taxon>
        <taxon>Trebouxiophyceae</taxon>
        <taxon>Chlorellales</taxon>
        <taxon>Chlorellaceae</taxon>
        <taxon>Chlorella clade</taxon>
        <taxon>Chlorella</taxon>
    </lineage>
</organism>